<dbReference type="InterPro" id="IPR050273">
    <property type="entry name" value="GppA/Ppx_hydrolase"/>
</dbReference>
<evidence type="ECO:0000256" key="2">
    <source>
        <dbReference type="ARBA" id="ARBA00022801"/>
    </source>
</evidence>
<proteinExistence type="inferred from homology"/>
<dbReference type="Proteomes" id="UP000614200">
    <property type="component" value="Unassembled WGS sequence"/>
</dbReference>
<accession>A0ABR9ZMX0</accession>
<dbReference type="Gene3D" id="1.10.3210.10">
    <property type="entry name" value="Hypothetical protein af1432"/>
    <property type="match status" value="1"/>
</dbReference>
<evidence type="ECO:0000256" key="1">
    <source>
        <dbReference type="ARBA" id="ARBA00007125"/>
    </source>
</evidence>
<dbReference type="InterPro" id="IPR003695">
    <property type="entry name" value="Ppx_GppA_N"/>
</dbReference>
<reference evidence="5 6" key="1">
    <citation type="submission" date="2020-11" db="EMBL/GenBank/DDBJ databases">
        <title>Fusibacter basophilias sp. nov.</title>
        <authorList>
            <person name="Qiu D."/>
        </authorList>
    </citation>
    <scope>NUCLEOTIDE SEQUENCE [LARGE SCALE GENOMIC DNA]</scope>
    <source>
        <strain evidence="5 6">Q10-2</strain>
    </source>
</reference>
<evidence type="ECO:0000313" key="6">
    <source>
        <dbReference type="Proteomes" id="UP000614200"/>
    </source>
</evidence>
<dbReference type="InterPro" id="IPR043129">
    <property type="entry name" value="ATPase_NBD"/>
</dbReference>
<dbReference type="PANTHER" id="PTHR30005">
    <property type="entry name" value="EXOPOLYPHOSPHATASE"/>
    <property type="match status" value="1"/>
</dbReference>
<dbReference type="SUPFAM" id="SSF53067">
    <property type="entry name" value="Actin-like ATPase domain"/>
    <property type="match status" value="2"/>
</dbReference>
<gene>
    <name evidence="5" type="ORF">ISU02_01695</name>
</gene>
<dbReference type="Pfam" id="PF02541">
    <property type="entry name" value="Ppx-GppA"/>
    <property type="match status" value="1"/>
</dbReference>
<dbReference type="Gene3D" id="3.30.420.150">
    <property type="entry name" value="Exopolyphosphatase. Domain 2"/>
    <property type="match status" value="1"/>
</dbReference>
<name>A0ABR9ZMX0_9FIRM</name>
<protein>
    <submittedName>
        <fullName evidence="5">Ppx/GppA family phosphatase</fullName>
    </submittedName>
</protein>
<evidence type="ECO:0000259" key="4">
    <source>
        <dbReference type="Pfam" id="PF21447"/>
    </source>
</evidence>
<dbReference type="PANTHER" id="PTHR30005:SF0">
    <property type="entry name" value="RETROGRADE REGULATION PROTEIN 2"/>
    <property type="match status" value="1"/>
</dbReference>
<evidence type="ECO:0000259" key="3">
    <source>
        <dbReference type="Pfam" id="PF02541"/>
    </source>
</evidence>
<keyword evidence="2" id="KW-0378">Hydrolase</keyword>
<feature type="domain" description="Ppx/GppA phosphatase C-terminal" evidence="4">
    <location>
        <begin position="317"/>
        <end position="474"/>
    </location>
</feature>
<organism evidence="5 6">
    <name type="scientific">Fusibacter ferrireducens</name>
    <dbReference type="NCBI Taxonomy" id="2785058"/>
    <lineage>
        <taxon>Bacteria</taxon>
        <taxon>Bacillati</taxon>
        <taxon>Bacillota</taxon>
        <taxon>Clostridia</taxon>
        <taxon>Eubacteriales</taxon>
        <taxon>Eubacteriales Family XII. Incertae Sedis</taxon>
        <taxon>Fusibacter</taxon>
    </lineage>
</organism>
<dbReference type="InterPro" id="IPR003607">
    <property type="entry name" value="HD/PDEase_dom"/>
</dbReference>
<feature type="domain" description="Ppx/GppA phosphatase N-terminal" evidence="3">
    <location>
        <begin position="29"/>
        <end position="303"/>
    </location>
</feature>
<dbReference type="Pfam" id="PF21447">
    <property type="entry name" value="Ppx-GppA_III"/>
    <property type="match status" value="1"/>
</dbReference>
<dbReference type="SUPFAM" id="SSF109604">
    <property type="entry name" value="HD-domain/PDEase-like"/>
    <property type="match status" value="1"/>
</dbReference>
<evidence type="ECO:0000313" key="5">
    <source>
        <dbReference type="EMBL" id="MBF4691810.1"/>
    </source>
</evidence>
<keyword evidence="6" id="KW-1185">Reference proteome</keyword>
<dbReference type="CDD" id="cd00077">
    <property type="entry name" value="HDc"/>
    <property type="match status" value="1"/>
</dbReference>
<dbReference type="PIRSF" id="PIRSF001267">
    <property type="entry name" value="Pyrophosphatase_GppA_Ppx"/>
    <property type="match status" value="1"/>
</dbReference>
<dbReference type="RefSeq" id="WP_194700041.1">
    <property type="nucleotide sequence ID" value="NZ_JADKNH010000001.1"/>
</dbReference>
<dbReference type="InterPro" id="IPR030673">
    <property type="entry name" value="PyroPPase_GppA_Ppx"/>
</dbReference>
<comment type="caution">
    <text evidence="5">The sequence shown here is derived from an EMBL/GenBank/DDBJ whole genome shotgun (WGS) entry which is preliminary data.</text>
</comment>
<dbReference type="Gene3D" id="3.30.420.40">
    <property type="match status" value="1"/>
</dbReference>
<comment type="similarity">
    <text evidence="1">Belongs to the GppA/Ppx family.</text>
</comment>
<dbReference type="EMBL" id="JADKNH010000001">
    <property type="protein sequence ID" value="MBF4691810.1"/>
    <property type="molecule type" value="Genomic_DNA"/>
</dbReference>
<dbReference type="CDD" id="cd24052">
    <property type="entry name" value="ASKHA_NBD_HpPPX-GppA-like"/>
    <property type="match status" value="1"/>
</dbReference>
<dbReference type="InterPro" id="IPR048950">
    <property type="entry name" value="Ppx_GppA_C"/>
</dbReference>
<sequence>MDDKIAVIDLGSNSVRLNIYGINELGGYSVFEQAKEMVRLSEGLDQDNLLKPEPINRTLSALRYFKRLMDVNKVSNTFALSTAAVRMAENQKYFLETVKTEIGIEFNVLTGQEEAYYDYLGVVNTIAFSDAILVDIGGGSTEIVLVKNRELIESISLPYGSVILTEHFKKQKNRKKQIENAENFILDQLKDIPWLKAGEGLPIIGLGGIIRSLGKVHRNLNRYPIENLHNYKMTSNDVNSVIDLIKDTDPDDLDKIDGINKRRADLMTLGSTPVNMIMKYVEAPEMRISAYGLRDGYFLEYLNRDRQQSAVFPDVLEASVQNMMKRFFVNQEHAYQVEKIAVKLFEGLASLHDFDANDLKLLRISALLHDIGMHIEYYDHHLHGMYLLMNSKVDGLTNIEHLAVAFLVGNHRSYNIKDRFKIYEPFIDKDFFNKYTKLAVILQISEQLDRAEIGNIINLTIDIRESAIYIKLESDEMPTLDMESAMRFSDRVKKYYGKNLHIYF</sequence>